<accession>A0ABQ8HHL3</accession>
<dbReference type="Pfam" id="PF03936">
    <property type="entry name" value="Terpene_synth_C"/>
    <property type="match status" value="1"/>
</dbReference>
<dbReference type="SUPFAM" id="SSF48239">
    <property type="entry name" value="Terpenoid cyclases/Protein prenyltransferases"/>
    <property type="match status" value="1"/>
</dbReference>
<reference evidence="7 8" key="1">
    <citation type="submission" date="2021-02" db="EMBL/GenBank/DDBJ databases">
        <title>Plant Genome Project.</title>
        <authorList>
            <person name="Zhang R.-G."/>
        </authorList>
    </citation>
    <scope>NUCLEOTIDE SEQUENCE [LARGE SCALE GENOMIC DNA]</scope>
    <source>
        <tissue evidence="7">Leaves</tissue>
    </source>
</reference>
<evidence type="ECO:0000259" key="5">
    <source>
        <dbReference type="Pfam" id="PF01397"/>
    </source>
</evidence>
<dbReference type="EMBL" id="JAFEMO010000010">
    <property type="protein sequence ID" value="KAH7560568.1"/>
    <property type="molecule type" value="Genomic_DNA"/>
</dbReference>
<evidence type="ECO:0000256" key="3">
    <source>
        <dbReference type="ARBA" id="ARBA00023239"/>
    </source>
</evidence>
<dbReference type="InterPro" id="IPR008949">
    <property type="entry name" value="Isoprenoid_synthase_dom_sf"/>
</dbReference>
<dbReference type="InterPro" id="IPR008930">
    <property type="entry name" value="Terpenoid_cyclase/PrenylTrfase"/>
</dbReference>
<organism evidence="7 8">
    <name type="scientific">Xanthoceras sorbifolium</name>
    <dbReference type="NCBI Taxonomy" id="99658"/>
    <lineage>
        <taxon>Eukaryota</taxon>
        <taxon>Viridiplantae</taxon>
        <taxon>Streptophyta</taxon>
        <taxon>Embryophyta</taxon>
        <taxon>Tracheophyta</taxon>
        <taxon>Spermatophyta</taxon>
        <taxon>Magnoliopsida</taxon>
        <taxon>eudicotyledons</taxon>
        <taxon>Gunneridae</taxon>
        <taxon>Pentapetalae</taxon>
        <taxon>rosids</taxon>
        <taxon>malvids</taxon>
        <taxon>Sapindales</taxon>
        <taxon>Sapindaceae</taxon>
        <taxon>Xanthoceroideae</taxon>
        <taxon>Xanthoceras</taxon>
    </lineage>
</organism>
<name>A0ABQ8HHL3_9ROSI</name>
<comment type="similarity">
    <text evidence="4">Belongs to the terpene synthase family. Tpsa subfamily.</text>
</comment>
<evidence type="ECO:0000313" key="7">
    <source>
        <dbReference type="EMBL" id="KAH7560568.1"/>
    </source>
</evidence>
<dbReference type="Gene3D" id="1.50.10.130">
    <property type="entry name" value="Terpene synthase, N-terminal domain"/>
    <property type="match status" value="1"/>
</dbReference>
<dbReference type="InterPro" id="IPR005630">
    <property type="entry name" value="Terpene_synthase_metal-bd"/>
</dbReference>
<evidence type="ECO:0000313" key="8">
    <source>
        <dbReference type="Proteomes" id="UP000827721"/>
    </source>
</evidence>
<protein>
    <submittedName>
        <fullName evidence="7">Uncharacterized protein</fullName>
    </submittedName>
</protein>
<sequence>MAQAVLQPAANCCIILSLAKCPLKLSWCRRSAFFTNNKSVSRGRLQLQACAAATTQTDQEIFRPLADFPSDIWKDIDNTLFTSAASRTLEFDKIYGGEIEELKNKVKEMLIAPTNDSAEKVCLINLICRLGVSYDFEAKIEEHLNYIFESQPTFVDDNDYDLFNAALLFRVFRQYGYRMSCGVFNKFKDSDGKFKQALSCDAKGLLSLYKATHLRIHGEDILDEALAFTTVHLKHSVDKTGSYLAKQITKALEMPLHKGIPRLEAFDYISIYGGDESKNETLLRFAKLDFNRVQLLHQQEISHFKRWDTSGFDELPDYMKIIYDAHLNLFDEIFDHVTKEGRSASLVQRTW</sequence>
<dbReference type="Proteomes" id="UP000827721">
    <property type="component" value="Unassembled WGS sequence"/>
</dbReference>
<evidence type="ECO:0000256" key="1">
    <source>
        <dbReference type="ARBA" id="ARBA00022723"/>
    </source>
</evidence>
<keyword evidence="2" id="KW-0460">Magnesium</keyword>
<feature type="domain" description="Terpene synthase N-terminal" evidence="5">
    <location>
        <begin position="93"/>
        <end position="252"/>
    </location>
</feature>
<dbReference type="Gene3D" id="1.10.600.10">
    <property type="entry name" value="Farnesyl Diphosphate Synthase"/>
    <property type="match status" value="2"/>
</dbReference>
<keyword evidence="1" id="KW-0479">Metal-binding</keyword>
<keyword evidence="3" id="KW-0456">Lyase</keyword>
<keyword evidence="8" id="KW-1185">Reference proteome</keyword>
<dbReference type="PANTHER" id="PTHR31225">
    <property type="entry name" value="OS04G0344100 PROTEIN-RELATED"/>
    <property type="match status" value="1"/>
</dbReference>
<proteinExistence type="inferred from homology"/>
<dbReference type="InterPro" id="IPR050148">
    <property type="entry name" value="Terpene_synthase-like"/>
</dbReference>
<dbReference type="Pfam" id="PF01397">
    <property type="entry name" value="Terpene_synth"/>
    <property type="match status" value="1"/>
</dbReference>
<dbReference type="SUPFAM" id="SSF48576">
    <property type="entry name" value="Terpenoid synthases"/>
    <property type="match status" value="1"/>
</dbReference>
<dbReference type="InterPro" id="IPR036965">
    <property type="entry name" value="Terpene_synth_N_sf"/>
</dbReference>
<evidence type="ECO:0000259" key="6">
    <source>
        <dbReference type="Pfam" id="PF03936"/>
    </source>
</evidence>
<dbReference type="InterPro" id="IPR001906">
    <property type="entry name" value="Terpene_synth_N"/>
</dbReference>
<gene>
    <name evidence="7" type="ORF">JRO89_XS10G0045600</name>
</gene>
<evidence type="ECO:0000256" key="4">
    <source>
        <dbReference type="ARBA" id="ARBA00038405"/>
    </source>
</evidence>
<feature type="domain" description="Terpene synthase metal-binding" evidence="6">
    <location>
        <begin position="303"/>
        <end position="345"/>
    </location>
</feature>
<dbReference type="PANTHER" id="PTHR31225:SF93">
    <property type="entry name" value="ALPHA-HUMULENE_(-)-(E)-BETA-CARYOPHYLLENE SYNTHASE"/>
    <property type="match status" value="1"/>
</dbReference>
<evidence type="ECO:0000256" key="2">
    <source>
        <dbReference type="ARBA" id="ARBA00022842"/>
    </source>
</evidence>
<comment type="caution">
    <text evidence="7">The sequence shown here is derived from an EMBL/GenBank/DDBJ whole genome shotgun (WGS) entry which is preliminary data.</text>
</comment>